<gene>
    <name evidence="3" type="ORF">GCM10008090_08680</name>
</gene>
<reference evidence="3" key="2">
    <citation type="submission" date="2020-09" db="EMBL/GenBank/DDBJ databases">
        <authorList>
            <person name="Sun Q."/>
            <person name="Kim S."/>
        </authorList>
    </citation>
    <scope>NUCLEOTIDE SEQUENCE</scope>
    <source>
        <strain evidence="3">KCTC 12711</strain>
    </source>
</reference>
<keyword evidence="2" id="KW-0472">Membrane</keyword>
<evidence type="ECO:0000313" key="3">
    <source>
        <dbReference type="EMBL" id="GHA01766.1"/>
    </source>
</evidence>
<evidence type="ECO:0008006" key="5">
    <source>
        <dbReference type="Google" id="ProtNLM"/>
    </source>
</evidence>
<dbReference type="RefSeq" id="WP_189398763.1">
    <property type="nucleotide sequence ID" value="NZ_BMXA01000001.1"/>
</dbReference>
<organism evidence="3 4">
    <name type="scientific">Arenicella chitinivorans</name>
    <dbReference type="NCBI Taxonomy" id="1329800"/>
    <lineage>
        <taxon>Bacteria</taxon>
        <taxon>Pseudomonadati</taxon>
        <taxon>Pseudomonadota</taxon>
        <taxon>Gammaproteobacteria</taxon>
        <taxon>Arenicellales</taxon>
        <taxon>Arenicellaceae</taxon>
        <taxon>Arenicella</taxon>
    </lineage>
</organism>
<keyword evidence="4" id="KW-1185">Reference proteome</keyword>
<protein>
    <recommendedName>
        <fullName evidence="5">DUF975 family protein</fullName>
    </recommendedName>
</protein>
<keyword evidence="2" id="KW-1133">Transmembrane helix</keyword>
<dbReference type="PANTHER" id="PTHR40076">
    <property type="entry name" value="MEMBRANE PROTEIN-RELATED"/>
    <property type="match status" value="1"/>
</dbReference>
<dbReference type="EMBL" id="BMXA01000001">
    <property type="protein sequence ID" value="GHA01766.1"/>
    <property type="molecule type" value="Genomic_DNA"/>
</dbReference>
<dbReference type="Proteomes" id="UP000614811">
    <property type="component" value="Unassembled WGS sequence"/>
</dbReference>
<feature type="transmembrane region" description="Helical" evidence="2">
    <location>
        <begin position="193"/>
        <end position="222"/>
    </location>
</feature>
<evidence type="ECO:0000313" key="4">
    <source>
        <dbReference type="Proteomes" id="UP000614811"/>
    </source>
</evidence>
<feature type="region of interest" description="Disordered" evidence="1">
    <location>
        <begin position="1"/>
        <end position="20"/>
    </location>
</feature>
<evidence type="ECO:0000256" key="2">
    <source>
        <dbReference type="SAM" id="Phobius"/>
    </source>
</evidence>
<proteinExistence type="predicted"/>
<reference evidence="3" key="1">
    <citation type="journal article" date="2014" name="Int. J. Syst. Evol. Microbiol.">
        <title>Complete genome sequence of Corynebacterium casei LMG S-19264T (=DSM 44701T), isolated from a smear-ripened cheese.</title>
        <authorList>
            <consortium name="US DOE Joint Genome Institute (JGI-PGF)"/>
            <person name="Walter F."/>
            <person name="Albersmeier A."/>
            <person name="Kalinowski J."/>
            <person name="Ruckert C."/>
        </authorList>
    </citation>
    <scope>NUCLEOTIDE SEQUENCE</scope>
    <source>
        <strain evidence="3">KCTC 12711</strain>
    </source>
</reference>
<name>A0A918VHI9_9GAMM</name>
<evidence type="ECO:0000256" key="1">
    <source>
        <dbReference type="SAM" id="MobiDB-lite"/>
    </source>
</evidence>
<accession>A0A918VHI9</accession>
<dbReference type="AlphaFoldDB" id="A0A918VHI9"/>
<sequence length="248" mass="27162">MSDIYKAPQASLNEPTEPGQYGSLERGLAGQYELKPVEVIKQAWAMLPGMKSPFWIAAIIYGMLSLGFSFVTTTVAGDPATGSVNWVGYIAMNLLQMIVLTPVAAGLMMIGVKHAVGAPVNFNEIYQHFDKTMPLFLTMLLMYILIIIGFILLIIPGLYLSVGFALAMPLVIDKRMGPIEALTTSCKAITHKWFSFFGFWVLSLLVVIAGFLALFVGVIWAYPLVVLAIGIIYRDVFGVEPHTVNPPN</sequence>
<feature type="transmembrane region" description="Helical" evidence="2">
    <location>
        <begin position="89"/>
        <end position="112"/>
    </location>
</feature>
<dbReference type="InterPro" id="IPR010380">
    <property type="entry name" value="DUF975"/>
</dbReference>
<comment type="caution">
    <text evidence="3">The sequence shown here is derived from an EMBL/GenBank/DDBJ whole genome shotgun (WGS) entry which is preliminary data.</text>
</comment>
<feature type="transmembrane region" description="Helical" evidence="2">
    <location>
        <begin position="140"/>
        <end position="172"/>
    </location>
</feature>
<feature type="transmembrane region" description="Helical" evidence="2">
    <location>
        <begin position="54"/>
        <end position="77"/>
    </location>
</feature>
<keyword evidence="2" id="KW-0812">Transmembrane</keyword>
<dbReference type="PANTHER" id="PTHR40076:SF1">
    <property type="entry name" value="MEMBRANE PROTEIN"/>
    <property type="match status" value="1"/>
</dbReference>